<dbReference type="Gene3D" id="2.130.10.10">
    <property type="entry name" value="YVTN repeat-like/Quinoprotein amine dehydrogenase"/>
    <property type="match status" value="3"/>
</dbReference>
<evidence type="ECO:0000256" key="3">
    <source>
        <dbReference type="SAM" id="MobiDB-lite"/>
    </source>
</evidence>
<evidence type="ECO:0000259" key="4">
    <source>
        <dbReference type="Pfam" id="PF03178"/>
    </source>
</evidence>
<dbReference type="InterPro" id="IPR015943">
    <property type="entry name" value="WD40/YVTN_repeat-like_dom_sf"/>
</dbReference>
<dbReference type="GO" id="GO:0003676">
    <property type="term" value="F:nucleic acid binding"/>
    <property type="evidence" value="ECO:0007669"/>
    <property type="project" value="InterPro"/>
</dbReference>
<keyword evidence="2" id="KW-0539">Nucleus</keyword>
<evidence type="ECO:0000259" key="5">
    <source>
        <dbReference type="Pfam" id="PF10433"/>
    </source>
</evidence>
<dbReference type="EMBL" id="JAAAJB010000083">
    <property type="protein sequence ID" value="KAG0266980.1"/>
    <property type="molecule type" value="Genomic_DNA"/>
</dbReference>
<dbReference type="OrthoDB" id="20774at2759"/>
<reference evidence="6" key="1">
    <citation type="journal article" date="2020" name="Fungal Divers.">
        <title>Resolving the Mortierellaceae phylogeny through synthesis of multi-gene phylogenetics and phylogenomics.</title>
        <authorList>
            <person name="Vandepol N."/>
            <person name="Liber J."/>
            <person name="Desiro A."/>
            <person name="Na H."/>
            <person name="Kennedy M."/>
            <person name="Barry K."/>
            <person name="Grigoriev I.V."/>
            <person name="Miller A.N."/>
            <person name="O'Donnell K."/>
            <person name="Stajich J.E."/>
            <person name="Bonito G."/>
        </authorList>
    </citation>
    <scope>NUCLEOTIDE SEQUENCE</scope>
    <source>
        <strain evidence="6">BC1065</strain>
    </source>
</reference>
<feature type="compositionally biased region" description="Low complexity" evidence="3">
    <location>
        <begin position="640"/>
        <end position="661"/>
    </location>
</feature>
<feature type="domain" description="RSE1/DDB1/CPSF1 C-terminal" evidence="4">
    <location>
        <begin position="876"/>
        <end position="1264"/>
    </location>
</feature>
<evidence type="ECO:0000256" key="2">
    <source>
        <dbReference type="ARBA" id="ARBA00023242"/>
    </source>
</evidence>
<dbReference type="PANTHER" id="PTHR10644">
    <property type="entry name" value="DNA REPAIR/RNA PROCESSING CPSF FAMILY"/>
    <property type="match status" value="1"/>
</dbReference>
<dbReference type="InterPro" id="IPR004871">
    <property type="entry name" value="RSE1/DDB1/CPSF1_C"/>
</dbReference>
<dbReference type="Proteomes" id="UP000807716">
    <property type="component" value="Unassembled WGS sequence"/>
</dbReference>
<sequence>MLVCTSDSGVLSFVAYHNKPAETIPFISDYASHSTNTGRFVIVKEISIAAPGTDAQAYGGHIAIDPTSRIIATASMQGRIKLFFLRPTKKSAFDPVEKETSIMLPKGTIIQMEFLTQDAEDIDDFIDLAVLFFDSELYQHRIATFHISLDVTASGMPKFQVGQSFATDDASLAVLHLKALPNYPRAMVFVDEEKVNLITIPKNSPKTHIRHPPLYLLKRDLPPCEEVGTANARGPRHHLHQQQQDEYPFISACAVSPATQEVTDEQILYLGSHTSEIYRISIQTATNQMQFDMVSGERSVGKVMTVLAKQSSVRRDHEDSDVAMEEEEGGGGTTVYSTDYLLYSNEQGDGGLLAVQEEREGVNLYAVVEGIANSSPLLDFCVREPSIPGRDCLYACCGMREEGRVLRIRTGVPTEGSGSLSHPSLAGTVGLWGFARREADKVDAFLVMSFVQSTKIMLNGEGGRTYTYESKGEVVVAADLVAPGLIILGTISEGHQSVLKFLRLVQKDGDGMTASIESSSFASLEVFSTISLREEMTTICCWSSAPVVEVANHQEGASMTRYCCIGTLEPSLVVFRIDDKGVREVYRESLAQDRRDRVTIPQALAIVEAPVDPSADARKRTFKMLVGLRDGTMLAYGWHPPTSNHSSRPSSSSSSSTTSSTARMLSAPQLFKIGILPVKFVSSSSSSSSSTTMACGSSVLVLADRIWKAQMRSNRLEIDAVLLDGEVSHACSFRYVEPDSEEEKDDGEAEKGKMKADSPKGAASSASCFAFLVNRRNLQLVTVGQRRAFNYDSLVVLGETPRRVLDITSKKLMLVATVGNKFPMDESRLRLMDPEEVVAAAAGSMPSAEDEDRIMVEEDVSGATAPPPSQQQQPYTMPEFRLRKGEMVCSMVEWRIPRANKADAVYICIGTAQFSTASTGTGGEKSSLGAPKSGRLVALSIKQNKKAERKDRKFEMELRWAMVMQAPVFAISPFMDKSLLVSVGSHLKLLALDLAKKTLVEKASYRERWPISHITSSGRYIFTGSRKESITMYEYQPSSGDRPVELQFLKSARTAKMISDCHALSNDLVVAADISGGVFGAGYVETDASCQHSLRDEFAFHLGEVISRIRIAKLWPCSSERSMRGLVLSQDHSGGKSQELLSQSTCLDIMLPPITFQKMARWTMVPWAASIQLLPPSQRSSPPTDDLISSDALPQALVACSHVGSIWGFWRIQPAVYPVLLRLQQTMQTWHHSRPILGQAHDRFRSISGPMTNVIDGELVLQLLDLELVLQLEAVKQSVGLWEHLQQWLLEKCGLSEEERQVFDDYARALSTKYPSVAAHVQRRTLNLERGGGGDAFKSAGIDVAQEARDELKLWWTFGVVHSLLGLLKVLHWHQ</sequence>
<protein>
    <recommendedName>
        <fullName evidence="8">Cleavage/polyadenylation specificity factor A subunit N-terminal domain-containing protein</fullName>
    </recommendedName>
</protein>
<feature type="domain" description="RSE1/DDB1/CPSF1 first beta-propeller" evidence="5">
    <location>
        <begin position="1"/>
        <end position="358"/>
    </location>
</feature>
<dbReference type="Pfam" id="PF03178">
    <property type="entry name" value="CPSF_A"/>
    <property type="match status" value="1"/>
</dbReference>
<accession>A0A9P6QJI4</accession>
<evidence type="ECO:0000313" key="7">
    <source>
        <dbReference type="Proteomes" id="UP000807716"/>
    </source>
</evidence>
<evidence type="ECO:0000256" key="1">
    <source>
        <dbReference type="ARBA" id="ARBA00004123"/>
    </source>
</evidence>
<feature type="region of interest" description="Disordered" evidence="3">
    <location>
        <begin position="736"/>
        <end position="762"/>
    </location>
</feature>
<gene>
    <name evidence="6" type="ORF">DFQ27_009257</name>
</gene>
<dbReference type="InterPro" id="IPR050358">
    <property type="entry name" value="RSE1/DDB1/CFT1"/>
</dbReference>
<proteinExistence type="predicted"/>
<comment type="caution">
    <text evidence="6">The sequence shown here is derived from an EMBL/GenBank/DDBJ whole genome shotgun (WGS) entry which is preliminary data.</text>
</comment>
<keyword evidence="7" id="KW-1185">Reference proteome</keyword>
<dbReference type="InterPro" id="IPR018846">
    <property type="entry name" value="Beta-prop_RSE1/DDB1/CPSF1_1st"/>
</dbReference>
<feature type="region of interest" description="Disordered" evidence="3">
    <location>
        <begin position="638"/>
        <end position="661"/>
    </location>
</feature>
<comment type="subcellular location">
    <subcellularLocation>
        <location evidence="1">Nucleus</location>
    </subcellularLocation>
</comment>
<name>A0A9P6QJI4_9FUNG</name>
<feature type="compositionally biased region" description="Acidic residues" evidence="3">
    <location>
        <begin position="738"/>
        <end position="748"/>
    </location>
</feature>
<evidence type="ECO:0000313" key="6">
    <source>
        <dbReference type="EMBL" id="KAG0266980.1"/>
    </source>
</evidence>
<organism evidence="6 7">
    <name type="scientific">Actinomortierella ambigua</name>
    <dbReference type="NCBI Taxonomy" id="1343610"/>
    <lineage>
        <taxon>Eukaryota</taxon>
        <taxon>Fungi</taxon>
        <taxon>Fungi incertae sedis</taxon>
        <taxon>Mucoromycota</taxon>
        <taxon>Mortierellomycotina</taxon>
        <taxon>Mortierellomycetes</taxon>
        <taxon>Mortierellales</taxon>
        <taxon>Mortierellaceae</taxon>
        <taxon>Actinomortierella</taxon>
    </lineage>
</organism>
<evidence type="ECO:0008006" key="8">
    <source>
        <dbReference type="Google" id="ProtNLM"/>
    </source>
</evidence>
<dbReference type="GO" id="GO:0005634">
    <property type="term" value="C:nucleus"/>
    <property type="evidence" value="ECO:0007669"/>
    <property type="project" value="UniProtKB-SubCell"/>
</dbReference>
<dbReference type="Pfam" id="PF10433">
    <property type="entry name" value="Beta-prop_RSE1_1st"/>
    <property type="match status" value="1"/>
</dbReference>
<feature type="compositionally biased region" description="Basic and acidic residues" evidence="3">
    <location>
        <begin position="749"/>
        <end position="758"/>
    </location>
</feature>